<dbReference type="CDD" id="cd01433">
    <property type="entry name" value="Ribosomal_L16_L10e"/>
    <property type="match status" value="1"/>
</dbReference>
<evidence type="ECO:0000313" key="11">
    <source>
        <dbReference type="Proteomes" id="UP001595916"/>
    </source>
</evidence>
<dbReference type="InterPro" id="IPR016180">
    <property type="entry name" value="Ribosomal_uL16_dom"/>
</dbReference>
<evidence type="ECO:0000256" key="3">
    <source>
        <dbReference type="ARBA" id="ARBA00022884"/>
    </source>
</evidence>
<dbReference type="PROSITE" id="PS00701">
    <property type="entry name" value="RIBOSOMAL_L16_2"/>
    <property type="match status" value="1"/>
</dbReference>
<dbReference type="InterPro" id="IPR020798">
    <property type="entry name" value="Ribosomal_uL16_CS"/>
</dbReference>
<dbReference type="Proteomes" id="UP001595916">
    <property type="component" value="Unassembled WGS sequence"/>
</dbReference>
<comment type="subunit">
    <text evidence="7 9">Part of the 50S ribosomal subunit.</text>
</comment>
<evidence type="ECO:0000256" key="6">
    <source>
        <dbReference type="ARBA" id="ARBA00035198"/>
    </source>
</evidence>
<dbReference type="PANTHER" id="PTHR12220:SF13">
    <property type="entry name" value="LARGE RIBOSOMAL SUBUNIT PROTEIN UL16M"/>
    <property type="match status" value="1"/>
</dbReference>
<protein>
    <recommendedName>
        <fullName evidence="6 7">Large ribosomal subunit protein uL16</fullName>
    </recommendedName>
</protein>
<evidence type="ECO:0000256" key="8">
    <source>
        <dbReference type="RuleBase" id="RU004413"/>
    </source>
</evidence>
<evidence type="ECO:0000313" key="10">
    <source>
        <dbReference type="EMBL" id="MFC4804193.1"/>
    </source>
</evidence>
<dbReference type="GO" id="GO:0005840">
    <property type="term" value="C:ribosome"/>
    <property type="evidence" value="ECO:0007669"/>
    <property type="project" value="UniProtKB-KW"/>
</dbReference>
<dbReference type="PRINTS" id="PR00060">
    <property type="entry name" value="RIBOSOMALL16"/>
</dbReference>
<evidence type="ECO:0000256" key="5">
    <source>
        <dbReference type="ARBA" id="ARBA00023274"/>
    </source>
</evidence>
<gene>
    <name evidence="7 10" type="primary">rplP</name>
    <name evidence="10" type="ORF">ACFO4R_03780</name>
</gene>
<dbReference type="SUPFAM" id="SSF54686">
    <property type="entry name" value="Ribosomal protein L16p/L10e"/>
    <property type="match status" value="1"/>
</dbReference>
<keyword evidence="4 7" id="KW-0689">Ribosomal protein</keyword>
<keyword evidence="3 7" id="KW-0694">RNA-binding</keyword>
<dbReference type="InterPro" id="IPR047873">
    <property type="entry name" value="Ribosomal_uL16"/>
</dbReference>
<keyword evidence="2 7" id="KW-0699">rRNA-binding</keyword>
<name>A0ABV9QJ34_9FIRM</name>
<dbReference type="NCBIfam" id="TIGR01164">
    <property type="entry name" value="rplP_bact"/>
    <property type="match status" value="1"/>
</dbReference>
<dbReference type="EMBL" id="JBHSHL010000014">
    <property type="protein sequence ID" value="MFC4804193.1"/>
    <property type="molecule type" value="Genomic_DNA"/>
</dbReference>
<organism evidence="10 11">
    <name type="scientific">Filifactor villosus</name>
    <dbReference type="NCBI Taxonomy" id="29374"/>
    <lineage>
        <taxon>Bacteria</taxon>
        <taxon>Bacillati</taxon>
        <taxon>Bacillota</taxon>
        <taxon>Clostridia</taxon>
        <taxon>Peptostreptococcales</taxon>
        <taxon>Filifactoraceae</taxon>
        <taxon>Filifactor</taxon>
    </lineage>
</organism>
<accession>A0ABV9QJ34</accession>
<comment type="caution">
    <text evidence="10">The sequence shown here is derived from an EMBL/GenBank/DDBJ whole genome shotgun (WGS) entry which is preliminary data.</text>
</comment>
<keyword evidence="7 9" id="KW-0820">tRNA-binding</keyword>
<keyword evidence="5 7" id="KW-0687">Ribonucleoprotein</keyword>
<dbReference type="PANTHER" id="PTHR12220">
    <property type="entry name" value="50S/60S RIBOSOMAL PROTEIN L16"/>
    <property type="match status" value="1"/>
</dbReference>
<dbReference type="HAMAP" id="MF_01342">
    <property type="entry name" value="Ribosomal_uL16"/>
    <property type="match status" value="1"/>
</dbReference>
<comment type="similarity">
    <text evidence="1 7 8">Belongs to the universal ribosomal protein uL16 family.</text>
</comment>
<dbReference type="InterPro" id="IPR036920">
    <property type="entry name" value="Ribosomal_uL16_sf"/>
</dbReference>
<sequence length="148" mass="16800">MLMPKRVKRRRVHRGSMAGKATKGNQIAYGEYALVAMEPSWITSNQIEAARIALNRSIRRGGKVWIKIFPHKPVTQKPAETRMGAGKGSPEYWVAVVKPGRIIFELDGVSEEKAREAMRLAMHKLPIKCKFMKKEDLNKQEIETKVGE</sequence>
<dbReference type="InterPro" id="IPR000114">
    <property type="entry name" value="Ribosomal_uL16_bact-type"/>
</dbReference>
<proteinExistence type="inferred from homology"/>
<evidence type="ECO:0000256" key="1">
    <source>
        <dbReference type="ARBA" id="ARBA00008931"/>
    </source>
</evidence>
<dbReference type="Gene3D" id="3.90.1170.10">
    <property type="entry name" value="Ribosomal protein L10e/L16"/>
    <property type="match status" value="1"/>
</dbReference>
<reference evidence="11" key="1">
    <citation type="journal article" date="2019" name="Int. J. Syst. Evol. Microbiol.">
        <title>The Global Catalogue of Microorganisms (GCM) 10K type strain sequencing project: providing services to taxonomists for standard genome sequencing and annotation.</title>
        <authorList>
            <consortium name="The Broad Institute Genomics Platform"/>
            <consortium name="The Broad Institute Genome Sequencing Center for Infectious Disease"/>
            <person name="Wu L."/>
            <person name="Ma J."/>
        </authorList>
    </citation>
    <scope>NUCLEOTIDE SEQUENCE [LARGE SCALE GENOMIC DNA]</scope>
    <source>
        <strain evidence="11">CCUG 46385</strain>
    </source>
</reference>
<evidence type="ECO:0000256" key="2">
    <source>
        <dbReference type="ARBA" id="ARBA00022730"/>
    </source>
</evidence>
<keyword evidence="11" id="KW-1185">Reference proteome</keyword>
<dbReference type="RefSeq" id="WP_379787688.1">
    <property type="nucleotide sequence ID" value="NZ_JBHSHL010000014.1"/>
</dbReference>
<evidence type="ECO:0000256" key="9">
    <source>
        <dbReference type="RuleBase" id="RU004414"/>
    </source>
</evidence>
<comment type="function">
    <text evidence="7 9">Binds 23S rRNA and is also seen to make contacts with the A and possibly P site tRNAs.</text>
</comment>
<evidence type="ECO:0000256" key="7">
    <source>
        <dbReference type="HAMAP-Rule" id="MF_01342"/>
    </source>
</evidence>
<dbReference type="Pfam" id="PF00252">
    <property type="entry name" value="Ribosomal_L16"/>
    <property type="match status" value="1"/>
</dbReference>
<evidence type="ECO:0000256" key="4">
    <source>
        <dbReference type="ARBA" id="ARBA00022980"/>
    </source>
</evidence>
<dbReference type="PROSITE" id="PS00586">
    <property type="entry name" value="RIBOSOMAL_L16_1"/>
    <property type="match status" value="1"/>
</dbReference>